<dbReference type="GO" id="GO:0005886">
    <property type="term" value="C:plasma membrane"/>
    <property type="evidence" value="ECO:0007669"/>
    <property type="project" value="TreeGrafter"/>
</dbReference>
<dbReference type="EMBL" id="CP042905">
    <property type="protein sequence ID" value="QEE14374.1"/>
    <property type="molecule type" value="Genomic_DNA"/>
</dbReference>
<dbReference type="FunFam" id="3.40.50.300:FF:000032">
    <property type="entry name" value="Export ABC transporter ATP-binding protein"/>
    <property type="match status" value="1"/>
</dbReference>
<dbReference type="PANTHER" id="PTHR24220">
    <property type="entry name" value="IMPORT ATP-BINDING PROTEIN"/>
    <property type="match status" value="1"/>
</dbReference>
<evidence type="ECO:0000256" key="1">
    <source>
        <dbReference type="ARBA" id="ARBA00022448"/>
    </source>
</evidence>
<keyword evidence="3 5" id="KW-0067">ATP-binding</keyword>
<dbReference type="PANTHER" id="PTHR24220:SF86">
    <property type="entry name" value="ABC TRANSPORTER ABCH.1"/>
    <property type="match status" value="1"/>
</dbReference>
<dbReference type="PROSITE" id="PS00211">
    <property type="entry name" value="ABC_TRANSPORTER_1"/>
    <property type="match status" value="1"/>
</dbReference>
<protein>
    <submittedName>
        <fullName evidence="5">ABC transporter ATP-binding protein</fullName>
    </submittedName>
</protein>
<keyword evidence="2" id="KW-0547">Nucleotide-binding</keyword>
<dbReference type="InterPro" id="IPR003439">
    <property type="entry name" value="ABC_transporter-like_ATP-bd"/>
</dbReference>
<gene>
    <name evidence="5" type="ORF">DSAG12_00187</name>
</gene>
<dbReference type="GO" id="GO:0098796">
    <property type="term" value="C:membrane protein complex"/>
    <property type="evidence" value="ECO:0007669"/>
    <property type="project" value="UniProtKB-ARBA"/>
</dbReference>
<sequence>METKNNIKKDTNLDQNLSFEGEAQPKIIIDDAIKIYKRGKIEVVALRGLNCTFNQGEITVIMGPSGCGKTTLLNLIGGLDRPNSGNIIVDGQNICHLSDNELEKYRRNKIGFVFQFLNLIPELTAEENIILPLELSGTLTKERKEFVKELLNIVGLEDRVVHRPDELSGGEQQRISVAAALANNPDVVLCDEPTGELDSQSKNVVFGLLRSIIERFPKKSIIIVSHDPDLKQIADKMYYIRDGAISHHFSKKELEELKHGTSEQDDFSKRDPNRAKEVALLELRELSHIINEKIKKIDKNLHAQ</sequence>
<proteinExistence type="predicted"/>
<accession>A0A5B9D5L7</accession>
<dbReference type="SMART" id="SM00382">
    <property type="entry name" value="AAA"/>
    <property type="match status" value="1"/>
</dbReference>
<evidence type="ECO:0000259" key="4">
    <source>
        <dbReference type="PROSITE" id="PS50893"/>
    </source>
</evidence>
<dbReference type="AlphaFoldDB" id="A0A5B9D5L7"/>
<evidence type="ECO:0000256" key="3">
    <source>
        <dbReference type="ARBA" id="ARBA00022840"/>
    </source>
</evidence>
<dbReference type="GO" id="GO:0005524">
    <property type="term" value="F:ATP binding"/>
    <property type="evidence" value="ECO:0007669"/>
    <property type="project" value="UniProtKB-KW"/>
</dbReference>
<reference evidence="5 6" key="1">
    <citation type="journal article" date="2020" name="Nature">
        <title>Isolation of an archaeon at the prokaryote-eukaryote interface.</title>
        <authorList>
            <person name="Imachi H."/>
            <person name="Nobu M.K."/>
            <person name="Nakahara N."/>
            <person name="Morono Y."/>
            <person name="Ogawara M."/>
            <person name="Takaki Y."/>
            <person name="Takano Y."/>
            <person name="Uematsu K."/>
            <person name="Ikuta T."/>
            <person name="Ito M."/>
            <person name="Matsui Y."/>
            <person name="Miyazaki M."/>
            <person name="Murata K."/>
            <person name="Saito Y."/>
            <person name="Sakai S."/>
            <person name="Song C."/>
            <person name="Tasumi E."/>
            <person name="Yamanaka Y."/>
            <person name="Yamaguchi T."/>
            <person name="Kamagata Y."/>
            <person name="Tamaki H."/>
            <person name="Takai K."/>
        </authorList>
    </citation>
    <scope>NUCLEOTIDE SEQUENCE [LARGE SCALE GENOMIC DNA]</scope>
    <source>
        <strain evidence="5 6">MK-D1</strain>
    </source>
</reference>
<dbReference type="Gene3D" id="3.40.50.300">
    <property type="entry name" value="P-loop containing nucleotide triphosphate hydrolases"/>
    <property type="match status" value="1"/>
</dbReference>
<dbReference type="CDD" id="cd03255">
    <property type="entry name" value="ABC_MJ0796_LolCDE_FtsE"/>
    <property type="match status" value="1"/>
</dbReference>
<dbReference type="GeneID" id="41328190"/>
<name>A0A5B9D5L7_9ARCH</name>
<dbReference type="InterPro" id="IPR027417">
    <property type="entry name" value="P-loop_NTPase"/>
</dbReference>
<dbReference type="SUPFAM" id="SSF52540">
    <property type="entry name" value="P-loop containing nucleoside triphosphate hydrolases"/>
    <property type="match status" value="1"/>
</dbReference>
<dbReference type="RefSeq" id="WP_147661329.1">
    <property type="nucleotide sequence ID" value="NZ_CP042905.2"/>
</dbReference>
<dbReference type="OrthoDB" id="31298at2157"/>
<dbReference type="GO" id="GO:0016887">
    <property type="term" value="F:ATP hydrolysis activity"/>
    <property type="evidence" value="ECO:0007669"/>
    <property type="project" value="InterPro"/>
</dbReference>
<dbReference type="KEGG" id="psyt:DSAG12_00187"/>
<dbReference type="Pfam" id="PF00005">
    <property type="entry name" value="ABC_tran"/>
    <property type="match status" value="1"/>
</dbReference>
<evidence type="ECO:0000256" key="2">
    <source>
        <dbReference type="ARBA" id="ARBA00022741"/>
    </source>
</evidence>
<keyword evidence="6" id="KW-1185">Reference proteome</keyword>
<feature type="domain" description="ABC transporter" evidence="4">
    <location>
        <begin position="27"/>
        <end position="267"/>
    </location>
</feature>
<reference evidence="5 6" key="2">
    <citation type="journal article" date="2024" name="Int. J. Syst. Evol. Microbiol.">
        <title>Promethearchaeum syntrophicum gen. nov., sp. nov., an anaerobic, obligately syntrophic archaeon, the first isolate of the lineage 'Asgard' archaea, and proposal of the new archaeal phylum Promethearchaeota phyl. nov. and kingdom Promethearchaeati regn. nov.</title>
        <authorList>
            <person name="Imachi H."/>
            <person name="Nobu M.K."/>
            <person name="Kato S."/>
            <person name="Takaki Y."/>
            <person name="Miyazaki M."/>
            <person name="Miyata M."/>
            <person name="Ogawara M."/>
            <person name="Saito Y."/>
            <person name="Sakai S."/>
            <person name="Tahara Y.O."/>
            <person name="Takano Y."/>
            <person name="Tasumi E."/>
            <person name="Uematsu K."/>
            <person name="Yoshimura T."/>
            <person name="Itoh T."/>
            <person name="Ohkuma M."/>
            <person name="Takai K."/>
        </authorList>
    </citation>
    <scope>NUCLEOTIDE SEQUENCE [LARGE SCALE GENOMIC DNA]</scope>
    <source>
        <strain evidence="5 6">MK-D1</strain>
    </source>
</reference>
<dbReference type="PROSITE" id="PS50893">
    <property type="entry name" value="ABC_TRANSPORTER_2"/>
    <property type="match status" value="1"/>
</dbReference>
<dbReference type="InterPro" id="IPR017911">
    <property type="entry name" value="MacB-like_ATP-bd"/>
</dbReference>
<evidence type="ECO:0000313" key="6">
    <source>
        <dbReference type="Proteomes" id="UP000321408"/>
    </source>
</evidence>
<dbReference type="InterPro" id="IPR017871">
    <property type="entry name" value="ABC_transporter-like_CS"/>
</dbReference>
<evidence type="ECO:0000313" key="5">
    <source>
        <dbReference type="EMBL" id="QEE14374.1"/>
    </source>
</evidence>
<organism evidence="5 6">
    <name type="scientific">Promethearchaeum syntrophicum</name>
    <dbReference type="NCBI Taxonomy" id="2594042"/>
    <lineage>
        <taxon>Archaea</taxon>
        <taxon>Promethearchaeati</taxon>
        <taxon>Promethearchaeota</taxon>
        <taxon>Promethearchaeia</taxon>
        <taxon>Promethearchaeales</taxon>
        <taxon>Promethearchaeaceae</taxon>
        <taxon>Promethearchaeum</taxon>
    </lineage>
</organism>
<dbReference type="InterPro" id="IPR003593">
    <property type="entry name" value="AAA+_ATPase"/>
</dbReference>
<dbReference type="Proteomes" id="UP000321408">
    <property type="component" value="Chromosome"/>
</dbReference>
<dbReference type="GO" id="GO:0022857">
    <property type="term" value="F:transmembrane transporter activity"/>
    <property type="evidence" value="ECO:0007669"/>
    <property type="project" value="TreeGrafter"/>
</dbReference>
<keyword evidence="1" id="KW-0813">Transport</keyword>
<dbReference type="InterPro" id="IPR015854">
    <property type="entry name" value="ABC_transpr_LolD-like"/>
</dbReference>